<organism evidence="1 2">
    <name type="scientific">Polysphondylium violaceum</name>
    <dbReference type="NCBI Taxonomy" id="133409"/>
    <lineage>
        <taxon>Eukaryota</taxon>
        <taxon>Amoebozoa</taxon>
        <taxon>Evosea</taxon>
        <taxon>Eumycetozoa</taxon>
        <taxon>Dictyostelia</taxon>
        <taxon>Dictyosteliales</taxon>
        <taxon>Dictyosteliaceae</taxon>
        <taxon>Polysphondylium</taxon>
    </lineage>
</organism>
<proteinExistence type="predicted"/>
<gene>
    <name evidence="1" type="ORF">CYY_009162</name>
</gene>
<dbReference type="EMBL" id="AJWJ01000647">
    <property type="protein sequence ID" value="KAF2069515.1"/>
    <property type="molecule type" value="Genomic_DNA"/>
</dbReference>
<name>A0A8J4PMH0_9MYCE</name>
<dbReference type="AlphaFoldDB" id="A0A8J4PMH0"/>
<evidence type="ECO:0000313" key="2">
    <source>
        <dbReference type="Proteomes" id="UP000695562"/>
    </source>
</evidence>
<accession>A0A8J4PMH0</accession>
<evidence type="ECO:0000313" key="1">
    <source>
        <dbReference type="EMBL" id="KAF2069515.1"/>
    </source>
</evidence>
<keyword evidence="2" id="KW-1185">Reference proteome</keyword>
<dbReference type="Proteomes" id="UP000695562">
    <property type="component" value="Unassembled WGS sequence"/>
</dbReference>
<reference evidence="1" key="1">
    <citation type="submission" date="2020-01" db="EMBL/GenBank/DDBJ databases">
        <title>Development of genomics and gene disruption for Polysphondylium violaceum indicates a role for the polyketide synthase stlB in stalk morphogenesis.</title>
        <authorList>
            <person name="Narita B."/>
            <person name="Kawabe Y."/>
            <person name="Kin K."/>
            <person name="Saito T."/>
            <person name="Gibbs R."/>
            <person name="Kuspa A."/>
            <person name="Muzny D."/>
            <person name="Queller D."/>
            <person name="Richards S."/>
            <person name="Strassman J."/>
            <person name="Sucgang R."/>
            <person name="Worley K."/>
            <person name="Schaap P."/>
        </authorList>
    </citation>
    <scope>NUCLEOTIDE SEQUENCE</scope>
    <source>
        <strain evidence="1">QSvi11</strain>
    </source>
</reference>
<protein>
    <submittedName>
        <fullName evidence="1">Uncharacterized protein</fullName>
    </submittedName>
</protein>
<comment type="caution">
    <text evidence="1">The sequence shown here is derived from an EMBL/GenBank/DDBJ whole genome shotgun (WGS) entry which is preliminary data.</text>
</comment>
<sequence length="98" mass="10526">MGSVFSSQFFPFFPPIGEQELNKEVPDDLLTSIRIGNAIIPQEIKSEAAFQHGGDKGEFGGGVIHFDLHDKPSNLLSDVGTASNNHRTGPGGACLRFL</sequence>